<feature type="transmembrane region" description="Helical" evidence="7">
    <location>
        <begin position="185"/>
        <end position="203"/>
    </location>
</feature>
<dbReference type="SUPFAM" id="SSF161098">
    <property type="entry name" value="MetI-like"/>
    <property type="match status" value="1"/>
</dbReference>
<evidence type="ECO:0000256" key="5">
    <source>
        <dbReference type="ARBA" id="ARBA00022989"/>
    </source>
</evidence>
<dbReference type="PANTHER" id="PTHR43744:SF9">
    <property type="entry name" value="POLYGALACTURONAN_RHAMNOGALACTURONAN TRANSPORT SYSTEM PERMEASE PROTEIN YTCP"/>
    <property type="match status" value="1"/>
</dbReference>
<evidence type="ECO:0000313" key="10">
    <source>
        <dbReference type="Proteomes" id="UP000824123"/>
    </source>
</evidence>
<proteinExistence type="inferred from homology"/>
<protein>
    <submittedName>
        <fullName evidence="9">Carbohydrate ABC transporter permease</fullName>
    </submittedName>
</protein>
<feature type="domain" description="ABC transmembrane type-1" evidence="8">
    <location>
        <begin position="73"/>
        <end position="267"/>
    </location>
</feature>
<feature type="transmembrane region" description="Helical" evidence="7">
    <location>
        <begin position="256"/>
        <end position="275"/>
    </location>
</feature>
<reference evidence="9" key="1">
    <citation type="submission" date="2020-10" db="EMBL/GenBank/DDBJ databases">
        <authorList>
            <person name="Gilroy R."/>
        </authorList>
    </citation>
    <scope>NUCLEOTIDE SEQUENCE</scope>
    <source>
        <strain evidence="9">ChiSxjej2B14-8506</strain>
    </source>
</reference>
<gene>
    <name evidence="9" type="ORF">IAC59_10140</name>
</gene>
<evidence type="ECO:0000256" key="1">
    <source>
        <dbReference type="ARBA" id="ARBA00004651"/>
    </source>
</evidence>
<feature type="transmembrane region" description="Helical" evidence="7">
    <location>
        <begin position="108"/>
        <end position="130"/>
    </location>
</feature>
<dbReference type="GO" id="GO:0055085">
    <property type="term" value="P:transmembrane transport"/>
    <property type="evidence" value="ECO:0007669"/>
    <property type="project" value="InterPro"/>
</dbReference>
<sequence length="290" mass="32582">MAREHNDRLFYALIYIIAAIAFVITLYPFLYIVAVSFSGSQAVYKGEVVLWPVDVTLEGYKQVFTQGGLWTAYGNTVYYTVVGTVFNLAATTIAAYPLSRNKFFARRLFNFFIAFTMYFSGGMIPSYLLITRLGFYNSRWVMIIPSLLSTYNVMVCRSAFSAIPEEVIESAEIDGSNEFQTFGRIAVRLITPTLAVLTLYYAVGHWNNFFTALLYISREELMPMQVLLRRVLIQSSSELMGNSTAANDMAAVSIQIRYVTIVVATLPILAVYPLLQKYFVKGVMLGAVKG</sequence>
<keyword evidence="6 7" id="KW-0472">Membrane</keyword>
<comment type="caution">
    <text evidence="9">The sequence shown here is derived from an EMBL/GenBank/DDBJ whole genome shotgun (WGS) entry which is preliminary data.</text>
</comment>
<evidence type="ECO:0000256" key="2">
    <source>
        <dbReference type="ARBA" id="ARBA00022448"/>
    </source>
</evidence>
<dbReference type="CDD" id="cd06261">
    <property type="entry name" value="TM_PBP2"/>
    <property type="match status" value="1"/>
</dbReference>
<organism evidence="9 10">
    <name type="scientific">Candidatus Fimadaptatus faecigallinarum</name>
    <dbReference type="NCBI Taxonomy" id="2840814"/>
    <lineage>
        <taxon>Bacteria</taxon>
        <taxon>Bacillati</taxon>
        <taxon>Bacillota</taxon>
        <taxon>Clostridia</taxon>
        <taxon>Eubacteriales</taxon>
        <taxon>Candidatus Fimadaptatus</taxon>
    </lineage>
</organism>
<keyword evidence="4 7" id="KW-0812">Transmembrane</keyword>
<dbReference type="PANTHER" id="PTHR43744">
    <property type="entry name" value="ABC TRANSPORTER PERMEASE PROTEIN MG189-RELATED-RELATED"/>
    <property type="match status" value="1"/>
</dbReference>
<evidence type="ECO:0000256" key="3">
    <source>
        <dbReference type="ARBA" id="ARBA00022475"/>
    </source>
</evidence>
<feature type="transmembrane region" description="Helical" evidence="7">
    <location>
        <begin position="12"/>
        <end position="34"/>
    </location>
</feature>
<dbReference type="Pfam" id="PF00528">
    <property type="entry name" value="BPD_transp_1"/>
    <property type="match status" value="1"/>
</dbReference>
<reference evidence="9" key="2">
    <citation type="journal article" date="2021" name="PeerJ">
        <title>Extensive microbial diversity within the chicken gut microbiome revealed by metagenomics and culture.</title>
        <authorList>
            <person name="Gilroy R."/>
            <person name="Ravi A."/>
            <person name="Getino M."/>
            <person name="Pursley I."/>
            <person name="Horton D.L."/>
            <person name="Alikhan N.F."/>
            <person name="Baker D."/>
            <person name="Gharbi K."/>
            <person name="Hall N."/>
            <person name="Watson M."/>
            <person name="Adriaenssens E.M."/>
            <person name="Foster-Nyarko E."/>
            <person name="Jarju S."/>
            <person name="Secka A."/>
            <person name="Antonio M."/>
            <person name="Oren A."/>
            <person name="Chaudhuri R.R."/>
            <person name="La Ragione R."/>
            <person name="Hildebrand F."/>
            <person name="Pallen M.J."/>
        </authorList>
    </citation>
    <scope>NUCLEOTIDE SEQUENCE</scope>
    <source>
        <strain evidence="9">ChiSxjej2B14-8506</strain>
    </source>
</reference>
<accession>A0A9D1LT41</accession>
<dbReference type="EMBL" id="DVNK01000061">
    <property type="protein sequence ID" value="HIU47596.1"/>
    <property type="molecule type" value="Genomic_DNA"/>
</dbReference>
<dbReference type="InterPro" id="IPR035906">
    <property type="entry name" value="MetI-like_sf"/>
</dbReference>
<comment type="subcellular location">
    <subcellularLocation>
        <location evidence="1 7">Cell membrane</location>
        <topology evidence="1 7">Multi-pass membrane protein</topology>
    </subcellularLocation>
</comment>
<keyword evidence="5 7" id="KW-1133">Transmembrane helix</keyword>
<keyword evidence="2 7" id="KW-0813">Transport</keyword>
<evidence type="ECO:0000256" key="7">
    <source>
        <dbReference type="RuleBase" id="RU363032"/>
    </source>
</evidence>
<name>A0A9D1LT41_9FIRM</name>
<dbReference type="AlphaFoldDB" id="A0A9D1LT41"/>
<dbReference type="Proteomes" id="UP000824123">
    <property type="component" value="Unassembled WGS sequence"/>
</dbReference>
<keyword evidence="3" id="KW-1003">Cell membrane</keyword>
<feature type="transmembrane region" description="Helical" evidence="7">
    <location>
        <begin position="77"/>
        <end position="96"/>
    </location>
</feature>
<evidence type="ECO:0000256" key="6">
    <source>
        <dbReference type="ARBA" id="ARBA00023136"/>
    </source>
</evidence>
<dbReference type="GO" id="GO:0005886">
    <property type="term" value="C:plasma membrane"/>
    <property type="evidence" value="ECO:0007669"/>
    <property type="project" value="UniProtKB-SubCell"/>
</dbReference>
<comment type="similarity">
    <text evidence="7">Belongs to the binding-protein-dependent transport system permease family.</text>
</comment>
<dbReference type="PROSITE" id="PS50928">
    <property type="entry name" value="ABC_TM1"/>
    <property type="match status" value="1"/>
</dbReference>
<evidence type="ECO:0000313" key="9">
    <source>
        <dbReference type="EMBL" id="HIU47596.1"/>
    </source>
</evidence>
<dbReference type="Gene3D" id="1.10.3720.10">
    <property type="entry name" value="MetI-like"/>
    <property type="match status" value="1"/>
</dbReference>
<evidence type="ECO:0000259" key="8">
    <source>
        <dbReference type="PROSITE" id="PS50928"/>
    </source>
</evidence>
<evidence type="ECO:0000256" key="4">
    <source>
        <dbReference type="ARBA" id="ARBA00022692"/>
    </source>
</evidence>
<dbReference type="InterPro" id="IPR000515">
    <property type="entry name" value="MetI-like"/>
</dbReference>